<evidence type="ECO:0000256" key="6">
    <source>
        <dbReference type="ARBA" id="ARBA00022989"/>
    </source>
</evidence>
<dbReference type="InterPro" id="IPR000802">
    <property type="entry name" value="Arsenical_pump_ArsB"/>
</dbReference>
<sequence length="409" mass="43822">MALAVFLLTYVFLAGFKLPYVKLDRTSAALAGAAAMVALGVIAPREIAESIDVDTIVLLLGMMLLAAYLTRAAFFRACAYYVLRLSRTPRGLLFALIGISGVLSAFLVNDTVCLMLTPLTLALVARADLPPLPYLLGLCMASNAGSAATFTGNPQNMIIGVASKIPYGHFAAYMALPALASLGIVYAVILYFFRRDLPSKSIHPEGTPPQVDKRLLTICVAAIAGILIAFFVGLPMSWSALVGAAVVMVVAGVEPEAQLEKIDFELLLFFACLFIVVHGVNKEGWSEQMRQLFAPMMHGSAVQESFGFSALSLVASNLFSNVPFVMLARAWVPTMRDPVLGWQVLALSSTLAGNLTLIGSVANLIVFEGAKNTVKVTFWQYLRVGLPATLLSLIVGLLILLAERQLFAS</sequence>
<evidence type="ECO:0000313" key="10">
    <source>
        <dbReference type="EMBL" id="PZR10793.1"/>
    </source>
</evidence>
<evidence type="ECO:0000256" key="2">
    <source>
        <dbReference type="ARBA" id="ARBA00009843"/>
    </source>
</evidence>
<dbReference type="PANTHER" id="PTHR43302:SF5">
    <property type="entry name" value="TRANSPORTER ARSB-RELATED"/>
    <property type="match status" value="1"/>
</dbReference>
<dbReference type="PRINTS" id="PR00758">
    <property type="entry name" value="ARSENICPUMP"/>
</dbReference>
<proteinExistence type="inferred from homology"/>
<feature type="transmembrane region" description="Helical" evidence="8">
    <location>
        <begin position="27"/>
        <end position="44"/>
    </location>
</feature>
<dbReference type="GO" id="GO:0015105">
    <property type="term" value="F:arsenite transmembrane transporter activity"/>
    <property type="evidence" value="ECO:0007669"/>
    <property type="project" value="InterPro"/>
</dbReference>
<accession>A0A2W5TCB5</accession>
<keyword evidence="6 8" id="KW-1133">Transmembrane helix</keyword>
<reference evidence="10 11" key="1">
    <citation type="submission" date="2017-08" db="EMBL/GenBank/DDBJ databases">
        <title>Infants hospitalized years apart are colonized by the same room-sourced microbial strains.</title>
        <authorList>
            <person name="Brooks B."/>
            <person name="Olm M.R."/>
            <person name="Firek B.A."/>
            <person name="Baker R."/>
            <person name="Thomas B.C."/>
            <person name="Morowitz M.J."/>
            <person name="Banfield J.F."/>
        </authorList>
    </citation>
    <scope>NUCLEOTIDE SEQUENCE [LARGE SCALE GENOMIC DNA]</scope>
    <source>
        <strain evidence="10">S2_003_000_R2_14</strain>
    </source>
</reference>
<feature type="domain" description="Citrate transporter-like" evidence="9">
    <location>
        <begin position="22"/>
        <end position="352"/>
    </location>
</feature>
<evidence type="ECO:0000256" key="8">
    <source>
        <dbReference type="SAM" id="Phobius"/>
    </source>
</evidence>
<keyword evidence="4" id="KW-1003">Cell membrane</keyword>
<dbReference type="AlphaFoldDB" id="A0A2W5TCB5"/>
<organism evidence="10 11">
    <name type="scientific">Archangium gephyra</name>
    <dbReference type="NCBI Taxonomy" id="48"/>
    <lineage>
        <taxon>Bacteria</taxon>
        <taxon>Pseudomonadati</taxon>
        <taxon>Myxococcota</taxon>
        <taxon>Myxococcia</taxon>
        <taxon>Myxococcales</taxon>
        <taxon>Cystobacterineae</taxon>
        <taxon>Archangiaceae</taxon>
        <taxon>Archangium</taxon>
    </lineage>
</organism>
<evidence type="ECO:0000259" key="9">
    <source>
        <dbReference type="Pfam" id="PF03600"/>
    </source>
</evidence>
<dbReference type="PANTHER" id="PTHR43302">
    <property type="entry name" value="TRANSPORTER ARSB-RELATED"/>
    <property type="match status" value="1"/>
</dbReference>
<feature type="transmembrane region" description="Helical" evidence="8">
    <location>
        <begin position="378"/>
        <end position="402"/>
    </location>
</feature>
<dbReference type="Proteomes" id="UP000249061">
    <property type="component" value="Unassembled WGS sequence"/>
</dbReference>
<dbReference type="Pfam" id="PF03600">
    <property type="entry name" value="CitMHS"/>
    <property type="match status" value="1"/>
</dbReference>
<evidence type="ECO:0000256" key="7">
    <source>
        <dbReference type="ARBA" id="ARBA00023136"/>
    </source>
</evidence>
<dbReference type="EMBL" id="QFQP01000016">
    <property type="protein sequence ID" value="PZR10793.1"/>
    <property type="molecule type" value="Genomic_DNA"/>
</dbReference>
<evidence type="ECO:0000313" key="11">
    <source>
        <dbReference type="Proteomes" id="UP000249061"/>
    </source>
</evidence>
<dbReference type="GO" id="GO:0005886">
    <property type="term" value="C:plasma membrane"/>
    <property type="evidence" value="ECO:0007669"/>
    <property type="project" value="UniProtKB-SubCell"/>
</dbReference>
<feature type="transmembrane region" description="Helical" evidence="8">
    <location>
        <begin position="306"/>
        <end position="332"/>
    </location>
</feature>
<feature type="transmembrane region" description="Helical" evidence="8">
    <location>
        <begin position="344"/>
        <end position="366"/>
    </location>
</feature>
<protein>
    <submittedName>
        <fullName evidence="10">Anion transporter</fullName>
    </submittedName>
</protein>
<evidence type="ECO:0000256" key="4">
    <source>
        <dbReference type="ARBA" id="ARBA00022475"/>
    </source>
</evidence>
<feature type="transmembrane region" description="Helical" evidence="8">
    <location>
        <begin position="170"/>
        <end position="193"/>
    </location>
</feature>
<feature type="transmembrane region" description="Helical" evidence="8">
    <location>
        <begin position="262"/>
        <end position="280"/>
    </location>
</feature>
<gene>
    <name evidence="10" type="ORF">DI536_19150</name>
</gene>
<evidence type="ECO:0000256" key="1">
    <source>
        <dbReference type="ARBA" id="ARBA00004651"/>
    </source>
</evidence>
<comment type="subcellular location">
    <subcellularLocation>
        <location evidence="1">Cell membrane</location>
        <topology evidence="1">Multi-pass membrane protein</topology>
    </subcellularLocation>
</comment>
<keyword evidence="7 8" id="KW-0472">Membrane</keyword>
<feature type="transmembrane region" description="Helical" evidence="8">
    <location>
        <begin position="214"/>
        <end position="232"/>
    </location>
</feature>
<comment type="similarity">
    <text evidence="2">Belongs to the CitM (TC 2.A.11) transporter family.</text>
</comment>
<dbReference type="InterPro" id="IPR004680">
    <property type="entry name" value="Cit_transptr-like_dom"/>
</dbReference>
<keyword evidence="5 8" id="KW-0812">Transmembrane</keyword>
<feature type="transmembrane region" description="Helical" evidence="8">
    <location>
        <begin position="94"/>
        <end position="125"/>
    </location>
</feature>
<evidence type="ECO:0000256" key="5">
    <source>
        <dbReference type="ARBA" id="ARBA00022692"/>
    </source>
</evidence>
<feature type="transmembrane region" description="Helical" evidence="8">
    <location>
        <begin position="56"/>
        <end position="82"/>
    </location>
</feature>
<comment type="caution">
    <text evidence="10">The sequence shown here is derived from an EMBL/GenBank/DDBJ whole genome shotgun (WGS) entry which is preliminary data.</text>
</comment>
<keyword evidence="3" id="KW-0813">Transport</keyword>
<evidence type="ECO:0000256" key="3">
    <source>
        <dbReference type="ARBA" id="ARBA00022448"/>
    </source>
</evidence>
<name>A0A2W5TCB5_9BACT</name>